<dbReference type="FunFam" id="3.40.50.720:FF:000104">
    <property type="entry name" value="Shikimate dehydrogenase (NADP(+))"/>
    <property type="match status" value="1"/>
</dbReference>
<evidence type="ECO:0000256" key="1">
    <source>
        <dbReference type="ARBA" id="ARBA00004871"/>
    </source>
</evidence>
<gene>
    <name evidence="8" type="primary">aroE</name>
    <name evidence="12" type="ORF">EV690_3577</name>
</gene>
<evidence type="ECO:0000256" key="3">
    <source>
        <dbReference type="ARBA" id="ARBA00022605"/>
    </source>
</evidence>
<dbReference type="SUPFAM" id="SSF51735">
    <property type="entry name" value="NAD(P)-binding Rossmann-fold domains"/>
    <property type="match status" value="1"/>
</dbReference>
<dbReference type="GO" id="GO:0008652">
    <property type="term" value="P:amino acid biosynthetic process"/>
    <property type="evidence" value="ECO:0007669"/>
    <property type="project" value="UniProtKB-KW"/>
</dbReference>
<dbReference type="Gene3D" id="3.40.50.10860">
    <property type="entry name" value="Leucine Dehydrogenase, chain A, domain 1"/>
    <property type="match status" value="1"/>
</dbReference>
<dbReference type="GO" id="GO:0050661">
    <property type="term" value="F:NADP binding"/>
    <property type="evidence" value="ECO:0007669"/>
    <property type="project" value="InterPro"/>
</dbReference>
<feature type="binding site" evidence="8">
    <location>
        <position position="61"/>
    </location>
    <ligand>
        <name>shikimate</name>
        <dbReference type="ChEBI" id="CHEBI:36208"/>
    </ligand>
</feature>
<dbReference type="Pfam" id="PF01488">
    <property type="entry name" value="Shikimate_DH"/>
    <property type="match status" value="1"/>
</dbReference>
<dbReference type="GO" id="GO:0009423">
    <property type="term" value="P:chorismate biosynthetic process"/>
    <property type="evidence" value="ECO:0007669"/>
    <property type="project" value="UniProtKB-UniRule"/>
</dbReference>
<keyword evidence="4 8" id="KW-0521">NADP</keyword>
<evidence type="ECO:0000256" key="5">
    <source>
        <dbReference type="ARBA" id="ARBA00023002"/>
    </source>
</evidence>
<protein>
    <recommendedName>
        <fullName evidence="2 8">Shikimate dehydrogenase (NADP(+))</fullName>
        <shortName evidence="8">SDH</shortName>
        <ecNumber evidence="2 8">1.1.1.25</ecNumber>
    </recommendedName>
</protein>
<dbReference type="GO" id="GO:0004764">
    <property type="term" value="F:shikimate 3-dehydrogenase (NADP+) activity"/>
    <property type="evidence" value="ECO:0007669"/>
    <property type="project" value="UniProtKB-UniRule"/>
</dbReference>
<feature type="binding site" evidence="8">
    <location>
        <begin position="14"/>
        <end position="16"/>
    </location>
    <ligand>
        <name>shikimate</name>
        <dbReference type="ChEBI" id="CHEBI:36208"/>
    </ligand>
</feature>
<evidence type="ECO:0000256" key="2">
    <source>
        <dbReference type="ARBA" id="ARBA00012962"/>
    </source>
</evidence>
<sequence length="272" mass="29669">MDRYAVIGHPVSHSKSPFIHTLFARQTFQQMTYEALDLPEDRFVEGINVLFANGLRGCNVTVPFKQEAYHYAQQLTERAKLAQAVNTLKVTDDGIILGDNTDGAGLLADLKLEFGGLENQKILLVGAGGAARGVLGPLLKANPAQVVICNRTPAKAKALADQFSDYGHVDYSLIEALDESFDLIINATSASLSGHALALPDALIHHKICCYDMMYMSGLTPFNQWAKNLGARQVLDGVGMLVSQAAESFAIWRGLRPGTRSVINELRRNLRT</sequence>
<dbReference type="InterPro" id="IPR013708">
    <property type="entry name" value="Shikimate_DH-bd_N"/>
</dbReference>
<feature type="binding site" evidence="8">
    <location>
        <position position="244"/>
    </location>
    <ligand>
        <name>shikimate</name>
        <dbReference type="ChEBI" id="CHEBI:36208"/>
    </ligand>
</feature>
<feature type="domain" description="Shikimate dehydrogenase substrate binding N-terminal" evidence="10">
    <location>
        <begin position="6"/>
        <end position="88"/>
    </location>
</feature>
<dbReference type="Proteomes" id="UP000295565">
    <property type="component" value="Unassembled WGS sequence"/>
</dbReference>
<feature type="binding site" evidence="8">
    <location>
        <position position="77"/>
    </location>
    <ligand>
        <name>NADP(+)</name>
        <dbReference type="ChEBI" id="CHEBI:58349"/>
    </ligand>
</feature>
<comment type="similarity">
    <text evidence="8">Belongs to the shikimate dehydrogenase family.</text>
</comment>
<accession>A0A4R1J7I4</accession>
<feature type="binding site" evidence="8">
    <location>
        <position position="102"/>
    </location>
    <ligand>
        <name>shikimate</name>
        <dbReference type="ChEBI" id="CHEBI:36208"/>
    </ligand>
</feature>
<evidence type="ECO:0000256" key="4">
    <source>
        <dbReference type="ARBA" id="ARBA00022857"/>
    </source>
</evidence>
<evidence type="ECO:0000313" key="13">
    <source>
        <dbReference type="Proteomes" id="UP000295565"/>
    </source>
</evidence>
<dbReference type="EC" id="1.1.1.25" evidence="2 8"/>
<dbReference type="Gene3D" id="3.40.50.720">
    <property type="entry name" value="NAD(P)-binding Rossmann-like Domain"/>
    <property type="match status" value="1"/>
</dbReference>
<dbReference type="InterPro" id="IPR046346">
    <property type="entry name" value="Aminoacid_DH-like_N_sf"/>
</dbReference>
<evidence type="ECO:0000256" key="7">
    <source>
        <dbReference type="ARBA" id="ARBA00049442"/>
    </source>
</evidence>
<dbReference type="NCBIfam" id="TIGR00507">
    <property type="entry name" value="aroE"/>
    <property type="match status" value="1"/>
</dbReference>
<dbReference type="InterPro" id="IPR011342">
    <property type="entry name" value="Shikimate_DH"/>
</dbReference>
<dbReference type="InterPro" id="IPR006151">
    <property type="entry name" value="Shikm_DH/Glu-tRNA_Rdtase"/>
</dbReference>
<feature type="domain" description="SDH C-terminal" evidence="11">
    <location>
        <begin position="237"/>
        <end position="266"/>
    </location>
</feature>
<keyword evidence="13" id="KW-1185">Reference proteome</keyword>
<dbReference type="FunFam" id="3.40.50.10860:FF:000006">
    <property type="entry name" value="Shikimate dehydrogenase (NADP(+))"/>
    <property type="match status" value="1"/>
</dbReference>
<dbReference type="InterPro" id="IPR041121">
    <property type="entry name" value="SDH_C"/>
</dbReference>
<feature type="binding site" evidence="8">
    <location>
        <position position="237"/>
    </location>
    <ligand>
        <name>NADP(+)</name>
        <dbReference type="ChEBI" id="CHEBI:58349"/>
    </ligand>
</feature>
<dbReference type="GO" id="GO:0005829">
    <property type="term" value="C:cytosol"/>
    <property type="evidence" value="ECO:0007669"/>
    <property type="project" value="TreeGrafter"/>
</dbReference>
<keyword evidence="3 8" id="KW-0028">Amino-acid biosynthesis</keyword>
<dbReference type="PANTHER" id="PTHR21089">
    <property type="entry name" value="SHIKIMATE DEHYDROGENASE"/>
    <property type="match status" value="1"/>
</dbReference>
<evidence type="ECO:0000259" key="11">
    <source>
        <dbReference type="Pfam" id="PF18317"/>
    </source>
</evidence>
<proteinExistence type="inferred from homology"/>
<dbReference type="NCBIfam" id="NF001310">
    <property type="entry name" value="PRK00258.1-2"/>
    <property type="match status" value="1"/>
</dbReference>
<organism evidence="12 13">
    <name type="scientific">Celerinatantimonas diazotrophica</name>
    <dbReference type="NCBI Taxonomy" id="412034"/>
    <lineage>
        <taxon>Bacteria</taxon>
        <taxon>Pseudomonadati</taxon>
        <taxon>Pseudomonadota</taxon>
        <taxon>Gammaproteobacteria</taxon>
        <taxon>Celerinatantimonadaceae</taxon>
        <taxon>Celerinatantimonas</taxon>
    </lineage>
</organism>
<feature type="binding site" evidence="8">
    <location>
        <position position="86"/>
    </location>
    <ligand>
        <name>shikimate</name>
        <dbReference type="ChEBI" id="CHEBI:36208"/>
    </ligand>
</feature>
<dbReference type="UniPathway" id="UPA00053">
    <property type="reaction ID" value="UER00087"/>
</dbReference>
<feature type="binding site" evidence="8">
    <location>
        <position position="215"/>
    </location>
    <ligand>
        <name>shikimate</name>
        <dbReference type="ChEBI" id="CHEBI:36208"/>
    </ligand>
</feature>
<feature type="binding site" evidence="8">
    <location>
        <position position="213"/>
    </location>
    <ligand>
        <name>NADP(+)</name>
        <dbReference type="ChEBI" id="CHEBI:58349"/>
    </ligand>
</feature>
<evidence type="ECO:0000313" key="12">
    <source>
        <dbReference type="EMBL" id="TCK46301.1"/>
    </source>
</evidence>
<keyword evidence="6 8" id="KW-0057">Aromatic amino acid biosynthesis</keyword>
<evidence type="ECO:0000256" key="8">
    <source>
        <dbReference type="HAMAP-Rule" id="MF_00222"/>
    </source>
</evidence>
<dbReference type="RefSeq" id="WP_131914313.1">
    <property type="nucleotide sequence ID" value="NZ_OU594967.1"/>
</dbReference>
<dbReference type="InterPro" id="IPR036291">
    <property type="entry name" value="NAD(P)-bd_dom_sf"/>
</dbReference>
<feature type="binding site" evidence="8">
    <location>
        <begin position="150"/>
        <end position="155"/>
    </location>
    <ligand>
        <name>NADP(+)</name>
        <dbReference type="ChEBI" id="CHEBI:58349"/>
    </ligand>
</feature>
<dbReference type="OrthoDB" id="9776868at2"/>
<dbReference type="InterPro" id="IPR022893">
    <property type="entry name" value="Shikimate_DH_fam"/>
</dbReference>
<dbReference type="GO" id="GO:0009073">
    <property type="term" value="P:aromatic amino acid family biosynthetic process"/>
    <property type="evidence" value="ECO:0007669"/>
    <property type="project" value="UniProtKB-KW"/>
</dbReference>
<dbReference type="CDD" id="cd01065">
    <property type="entry name" value="NAD_bind_Shikimate_DH"/>
    <property type="match status" value="1"/>
</dbReference>
<name>A0A4R1J7I4_9GAMM</name>
<feature type="binding site" evidence="8">
    <location>
        <begin position="126"/>
        <end position="130"/>
    </location>
    <ligand>
        <name>NADP(+)</name>
        <dbReference type="ChEBI" id="CHEBI:58349"/>
    </ligand>
</feature>
<evidence type="ECO:0000259" key="9">
    <source>
        <dbReference type="Pfam" id="PF01488"/>
    </source>
</evidence>
<dbReference type="Pfam" id="PF18317">
    <property type="entry name" value="SDH_C"/>
    <property type="match status" value="1"/>
</dbReference>
<feature type="active site" description="Proton acceptor" evidence="8">
    <location>
        <position position="65"/>
    </location>
</feature>
<dbReference type="GO" id="GO:0019632">
    <property type="term" value="P:shikimate metabolic process"/>
    <property type="evidence" value="ECO:0007669"/>
    <property type="project" value="InterPro"/>
</dbReference>
<dbReference type="HAMAP" id="MF_00222">
    <property type="entry name" value="Shikimate_DH_AroE"/>
    <property type="match status" value="1"/>
</dbReference>
<dbReference type="Pfam" id="PF08501">
    <property type="entry name" value="Shikimate_dh_N"/>
    <property type="match status" value="1"/>
</dbReference>
<comment type="catalytic activity">
    <reaction evidence="7 8">
        <text>shikimate + NADP(+) = 3-dehydroshikimate + NADPH + H(+)</text>
        <dbReference type="Rhea" id="RHEA:17737"/>
        <dbReference type="ChEBI" id="CHEBI:15378"/>
        <dbReference type="ChEBI" id="CHEBI:16630"/>
        <dbReference type="ChEBI" id="CHEBI:36208"/>
        <dbReference type="ChEBI" id="CHEBI:57783"/>
        <dbReference type="ChEBI" id="CHEBI:58349"/>
        <dbReference type="EC" id="1.1.1.25"/>
    </reaction>
</comment>
<reference evidence="12 13" key="1">
    <citation type="submission" date="2019-03" db="EMBL/GenBank/DDBJ databases">
        <title>Genomic Encyclopedia of Type Strains, Phase IV (KMG-IV): sequencing the most valuable type-strain genomes for metagenomic binning, comparative biology and taxonomic classification.</title>
        <authorList>
            <person name="Goeker M."/>
        </authorList>
    </citation>
    <scope>NUCLEOTIDE SEQUENCE [LARGE SCALE GENOMIC DNA]</scope>
    <source>
        <strain evidence="12 13">DSM 18577</strain>
    </source>
</reference>
<evidence type="ECO:0000256" key="6">
    <source>
        <dbReference type="ARBA" id="ARBA00023141"/>
    </source>
</evidence>
<evidence type="ECO:0000259" key="10">
    <source>
        <dbReference type="Pfam" id="PF08501"/>
    </source>
</evidence>
<keyword evidence="5 8" id="KW-0560">Oxidoreductase</keyword>
<comment type="subunit">
    <text evidence="8">Homodimer.</text>
</comment>
<dbReference type="AlphaFoldDB" id="A0A4R1J7I4"/>
<comment type="caution">
    <text evidence="12">The sequence shown here is derived from an EMBL/GenBank/DDBJ whole genome shotgun (WGS) entry which is preliminary data.</text>
</comment>
<dbReference type="SUPFAM" id="SSF53223">
    <property type="entry name" value="Aminoacid dehydrogenase-like, N-terminal domain"/>
    <property type="match status" value="1"/>
</dbReference>
<comment type="function">
    <text evidence="8">Involved in the biosynthesis of the chorismate, which leads to the biosynthesis of aromatic amino acids. Catalyzes the reversible NADPH linked reduction of 3-dehydroshikimate (DHSA) to yield shikimate (SA).</text>
</comment>
<comment type="pathway">
    <text evidence="1 8">Metabolic intermediate biosynthesis; chorismate biosynthesis; chorismate from D-erythrose 4-phosphate and phosphoenolpyruvate: step 4/7.</text>
</comment>
<feature type="domain" description="Quinate/shikimate 5-dehydrogenase/glutamyl-tRNA reductase" evidence="9">
    <location>
        <begin position="113"/>
        <end position="191"/>
    </location>
</feature>
<dbReference type="EMBL" id="SMGD01000019">
    <property type="protein sequence ID" value="TCK46301.1"/>
    <property type="molecule type" value="Genomic_DNA"/>
</dbReference>
<dbReference type="PANTHER" id="PTHR21089:SF1">
    <property type="entry name" value="BIFUNCTIONAL 3-DEHYDROQUINATE DEHYDRATASE_SHIKIMATE DEHYDROGENASE, CHLOROPLASTIC"/>
    <property type="match status" value="1"/>
</dbReference>